<feature type="transmembrane region" description="Helical" evidence="5">
    <location>
        <begin position="297"/>
        <end position="316"/>
    </location>
</feature>
<evidence type="ECO:0000256" key="4">
    <source>
        <dbReference type="ARBA" id="ARBA00023136"/>
    </source>
</evidence>
<reference evidence="6 7" key="1">
    <citation type="submission" date="2011-12" db="EMBL/GenBank/DDBJ databases">
        <title>The complete genome of Niastella koreensis GR20-10.</title>
        <authorList>
            <consortium name="US DOE Joint Genome Institute (JGI-PGF)"/>
            <person name="Lucas S."/>
            <person name="Han J."/>
            <person name="Lapidus A."/>
            <person name="Bruce D."/>
            <person name="Goodwin L."/>
            <person name="Pitluck S."/>
            <person name="Peters L."/>
            <person name="Kyrpides N."/>
            <person name="Mavromatis K."/>
            <person name="Ivanova N."/>
            <person name="Mikhailova N."/>
            <person name="Davenport K."/>
            <person name="Saunders E."/>
            <person name="Detter J.C."/>
            <person name="Tapia R."/>
            <person name="Han C."/>
            <person name="Land M."/>
            <person name="Hauser L."/>
            <person name="Markowitz V."/>
            <person name="Cheng J.-F."/>
            <person name="Hugenholtz P."/>
            <person name="Woyke T."/>
            <person name="Wu D."/>
            <person name="Tindall B."/>
            <person name="Pomrenke H."/>
            <person name="Brambilla E."/>
            <person name="Klenk H.-P."/>
            <person name="Eisen J.A."/>
        </authorList>
    </citation>
    <scope>NUCLEOTIDE SEQUENCE [LARGE SCALE GENOMIC DNA]</scope>
    <source>
        <strain evidence="7">DSM 17620 / KACC 11465 / NBRC 106392 / GR20-10</strain>
    </source>
</reference>
<dbReference type="Proteomes" id="UP000005438">
    <property type="component" value="Chromosome"/>
</dbReference>
<dbReference type="GO" id="GO:0016020">
    <property type="term" value="C:membrane"/>
    <property type="evidence" value="ECO:0007669"/>
    <property type="project" value="UniProtKB-SubCell"/>
</dbReference>
<dbReference type="InterPro" id="IPR000537">
    <property type="entry name" value="UbiA_prenyltransferase"/>
</dbReference>
<feature type="transmembrane region" description="Helical" evidence="5">
    <location>
        <begin position="187"/>
        <end position="206"/>
    </location>
</feature>
<keyword evidence="4 5" id="KW-0472">Membrane</keyword>
<dbReference type="AlphaFoldDB" id="G8TIE5"/>
<accession>G8TIE5</accession>
<evidence type="ECO:0000256" key="5">
    <source>
        <dbReference type="SAM" id="Phobius"/>
    </source>
</evidence>
<organism evidence="6 7">
    <name type="scientific">Niastella koreensis (strain DSM 17620 / KACC 11465 / NBRC 106392 / GR20-10)</name>
    <dbReference type="NCBI Taxonomy" id="700598"/>
    <lineage>
        <taxon>Bacteria</taxon>
        <taxon>Pseudomonadati</taxon>
        <taxon>Bacteroidota</taxon>
        <taxon>Chitinophagia</taxon>
        <taxon>Chitinophagales</taxon>
        <taxon>Chitinophagaceae</taxon>
        <taxon>Niastella</taxon>
    </lineage>
</organism>
<sequence>MLRVSYFIYRSWQLCITLANYHIIGLSHCFMLQSSTIQLLRFHFSFFLLPVYLFAVSQVPVINTTHAVLIFFILHFLVYPSSNGYNSYMDHDETPIGGIERPKQPTRQLFYVSIVMDVTAIILSLFISYWFTICIIAYIAASRAYSYRGIRLKKHPIAGYAIVIIFQGAVTYFMVYHGSSIDKTLTIPPANMVAASLLIGGFYPLTQIYQHEADKKDGVITISALLGYRGTFIFVALVYTLAMSVLAMSYFAHNEQKKFFLLATVMLPILVYFFRWAGLVWKDVGNANFTNTMRMNMLASVCTNLAFLTLLIWRGFE</sequence>
<dbReference type="HOGENOM" id="CLU_986558_0_0_10"/>
<feature type="transmembrane region" description="Helical" evidence="5">
    <location>
        <begin position="6"/>
        <end position="27"/>
    </location>
</feature>
<evidence type="ECO:0000256" key="1">
    <source>
        <dbReference type="ARBA" id="ARBA00004141"/>
    </source>
</evidence>
<dbReference type="eggNOG" id="COG0382">
    <property type="taxonomic scope" value="Bacteria"/>
</dbReference>
<evidence type="ECO:0000256" key="3">
    <source>
        <dbReference type="ARBA" id="ARBA00022989"/>
    </source>
</evidence>
<dbReference type="Pfam" id="PF01040">
    <property type="entry name" value="UbiA"/>
    <property type="match status" value="1"/>
</dbReference>
<evidence type="ECO:0000256" key="2">
    <source>
        <dbReference type="ARBA" id="ARBA00022692"/>
    </source>
</evidence>
<gene>
    <name evidence="6" type="ordered locus">Niako_5527</name>
</gene>
<keyword evidence="2 5" id="KW-0812">Transmembrane</keyword>
<comment type="subcellular location">
    <subcellularLocation>
        <location evidence="1">Membrane</location>
        <topology evidence="1">Multi-pass membrane protein</topology>
    </subcellularLocation>
</comment>
<feature type="transmembrane region" description="Helical" evidence="5">
    <location>
        <begin position="226"/>
        <end position="252"/>
    </location>
</feature>
<evidence type="ECO:0000313" key="6">
    <source>
        <dbReference type="EMBL" id="AEW01761.1"/>
    </source>
</evidence>
<dbReference type="STRING" id="700598.Niako_5527"/>
<dbReference type="GO" id="GO:0016765">
    <property type="term" value="F:transferase activity, transferring alkyl or aryl (other than methyl) groups"/>
    <property type="evidence" value="ECO:0007669"/>
    <property type="project" value="InterPro"/>
</dbReference>
<feature type="transmembrane region" description="Helical" evidence="5">
    <location>
        <begin position="61"/>
        <end position="79"/>
    </location>
</feature>
<protein>
    <submittedName>
        <fullName evidence="6">UbiA prenyltransferase</fullName>
    </submittedName>
</protein>
<proteinExistence type="predicted"/>
<dbReference type="KEGG" id="nko:Niako_5527"/>
<keyword evidence="3 5" id="KW-1133">Transmembrane helix</keyword>
<feature type="transmembrane region" description="Helical" evidence="5">
    <location>
        <begin position="109"/>
        <end position="141"/>
    </location>
</feature>
<dbReference type="EMBL" id="CP003178">
    <property type="protein sequence ID" value="AEW01761.1"/>
    <property type="molecule type" value="Genomic_DNA"/>
</dbReference>
<feature type="transmembrane region" description="Helical" evidence="5">
    <location>
        <begin position="157"/>
        <end position="175"/>
    </location>
</feature>
<evidence type="ECO:0000313" key="7">
    <source>
        <dbReference type="Proteomes" id="UP000005438"/>
    </source>
</evidence>
<keyword evidence="6" id="KW-0808">Transferase</keyword>
<feature type="transmembrane region" description="Helical" evidence="5">
    <location>
        <begin position="259"/>
        <end position="277"/>
    </location>
</feature>
<name>G8TIE5_NIAKG</name>
<feature type="transmembrane region" description="Helical" evidence="5">
    <location>
        <begin position="39"/>
        <end position="55"/>
    </location>
</feature>